<sequence length="87" mass="9616">MACQVMRLLVGHQNSHPCVCTPSSDCTPLRQCSVRGNTQVGLKVQHLSSSPADFDSDWGLEHTYALAKSARDHGRCCFLKISISWQI</sequence>
<dbReference type="EMBL" id="DYDO01000008">
    <property type="protein sequence ID" value="DBA19001.1"/>
    <property type="molecule type" value="Genomic_DNA"/>
</dbReference>
<dbReference type="AlphaFoldDB" id="A0AAV2ZQW9"/>
<accession>A0AAV2ZQW9</accession>
<protein>
    <submittedName>
        <fullName evidence="1">Uncharacterized protein</fullName>
    </submittedName>
</protein>
<name>A0AAV2ZQW9_PYXAD</name>
<evidence type="ECO:0000313" key="2">
    <source>
        <dbReference type="Proteomes" id="UP001181693"/>
    </source>
</evidence>
<keyword evidence="2" id="KW-1185">Reference proteome</keyword>
<gene>
    <name evidence="1" type="ORF">GDO54_014886</name>
</gene>
<comment type="caution">
    <text evidence="1">The sequence shown here is derived from an EMBL/GenBank/DDBJ whole genome shotgun (WGS) entry which is preliminary data.</text>
</comment>
<proteinExistence type="predicted"/>
<evidence type="ECO:0000313" key="1">
    <source>
        <dbReference type="EMBL" id="DBA19001.1"/>
    </source>
</evidence>
<organism evidence="1 2">
    <name type="scientific">Pyxicephalus adspersus</name>
    <name type="common">African bullfrog</name>
    <dbReference type="NCBI Taxonomy" id="30357"/>
    <lineage>
        <taxon>Eukaryota</taxon>
        <taxon>Metazoa</taxon>
        <taxon>Chordata</taxon>
        <taxon>Craniata</taxon>
        <taxon>Vertebrata</taxon>
        <taxon>Euteleostomi</taxon>
        <taxon>Amphibia</taxon>
        <taxon>Batrachia</taxon>
        <taxon>Anura</taxon>
        <taxon>Neobatrachia</taxon>
        <taxon>Ranoidea</taxon>
        <taxon>Pyxicephalidae</taxon>
        <taxon>Pyxicephalinae</taxon>
        <taxon>Pyxicephalus</taxon>
    </lineage>
</organism>
<reference evidence="1" key="1">
    <citation type="thesis" date="2020" institute="ProQuest LLC" country="789 East Eisenhower Parkway, Ann Arbor, MI, USA">
        <title>Comparative Genomics and Chromosome Evolution.</title>
        <authorList>
            <person name="Mudd A.B."/>
        </authorList>
    </citation>
    <scope>NUCLEOTIDE SEQUENCE</scope>
    <source>
        <strain evidence="1">1538</strain>
        <tissue evidence="1">Blood</tissue>
    </source>
</reference>
<dbReference type="Proteomes" id="UP001181693">
    <property type="component" value="Unassembled WGS sequence"/>
</dbReference>